<evidence type="ECO:0000256" key="4">
    <source>
        <dbReference type="ARBA" id="ARBA00022801"/>
    </source>
</evidence>
<name>A0A0T6BH70_9SCAR</name>
<keyword evidence="12" id="KW-1185">Reference proteome</keyword>
<keyword evidence="4 9" id="KW-0378">Hydrolase</keyword>
<dbReference type="PROSITE" id="PS00134">
    <property type="entry name" value="TRYPSIN_HIS"/>
    <property type="match status" value="1"/>
</dbReference>
<dbReference type="PANTHER" id="PTHR24264">
    <property type="entry name" value="TRYPSIN-RELATED"/>
    <property type="match status" value="1"/>
</dbReference>
<dbReference type="Pfam" id="PF00089">
    <property type="entry name" value="Trypsin"/>
    <property type="match status" value="1"/>
</dbReference>
<evidence type="ECO:0000259" key="10">
    <source>
        <dbReference type="PROSITE" id="PS50240"/>
    </source>
</evidence>
<dbReference type="GO" id="GO:0004252">
    <property type="term" value="F:serine-type endopeptidase activity"/>
    <property type="evidence" value="ECO:0007669"/>
    <property type="project" value="InterPro"/>
</dbReference>
<evidence type="ECO:0000256" key="7">
    <source>
        <dbReference type="ARBA" id="ARBA00068096"/>
    </source>
</evidence>
<evidence type="ECO:0000256" key="8">
    <source>
        <dbReference type="ARBA" id="ARBA00076468"/>
    </source>
</evidence>
<dbReference type="InterPro" id="IPR033116">
    <property type="entry name" value="TRYPSIN_SER"/>
</dbReference>
<evidence type="ECO:0000313" key="11">
    <source>
        <dbReference type="EMBL" id="KRT86665.1"/>
    </source>
</evidence>
<reference evidence="11 12" key="1">
    <citation type="submission" date="2015-09" db="EMBL/GenBank/DDBJ databases">
        <title>Draft genome of the scarab beetle Oryctes borbonicus.</title>
        <authorList>
            <person name="Meyer J.M."/>
            <person name="Markov G.V."/>
            <person name="Baskaran P."/>
            <person name="Herrmann M."/>
            <person name="Sommer R.J."/>
            <person name="Roedelsperger C."/>
        </authorList>
    </citation>
    <scope>NUCLEOTIDE SEQUENCE [LARGE SCALE GENOMIC DNA]</scope>
    <source>
        <strain evidence="11">OB123</strain>
        <tissue evidence="11">Whole animal</tissue>
    </source>
</reference>
<dbReference type="CDD" id="cd00190">
    <property type="entry name" value="Tryp_SPc"/>
    <property type="match status" value="1"/>
</dbReference>
<dbReference type="InterPro" id="IPR018114">
    <property type="entry name" value="TRYPSIN_HIS"/>
</dbReference>
<dbReference type="InterPro" id="IPR001314">
    <property type="entry name" value="Peptidase_S1A"/>
</dbReference>
<proteinExistence type="predicted"/>
<dbReference type="PRINTS" id="PR00722">
    <property type="entry name" value="CHYMOTRYPSIN"/>
</dbReference>
<dbReference type="AlphaFoldDB" id="A0A0T6BH70"/>
<evidence type="ECO:0000313" key="12">
    <source>
        <dbReference type="Proteomes" id="UP000051574"/>
    </source>
</evidence>
<protein>
    <recommendedName>
        <fullName evidence="7">Phenoloxidase-activating factor 2</fullName>
    </recommendedName>
    <alternativeName>
        <fullName evidence="8">Prophenoloxidase-activating factor II</fullName>
    </alternativeName>
</protein>
<evidence type="ECO:0000256" key="2">
    <source>
        <dbReference type="ARBA" id="ARBA00022525"/>
    </source>
</evidence>
<dbReference type="InterPro" id="IPR009003">
    <property type="entry name" value="Peptidase_S1_PA"/>
</dbReference>
<dbReference type="OrthoDB" id="5918597at2759"/>
<dbReference type="PROSITE" id="PS00135">
    <property type="entry name" value="TRYPSIN_SER"/>
    <property type="match status" value="1"/>
</dbReference>
<dbReference type="Proteomes" id="UP000051574">
    <property type="component" value="Unassembled WGS sequence"/>
</dbReference>
<dbReference type="SUPFAM" id="SSF50494">
    <property type="entry name" value="Trypsin-like serine proteases"/>
    <property type="match status" value="1"/>
</dbReference>
<evidence type="ECO:0000256" key="9">
    <source>
        <dbReference type="RuleBase" id="RU363034"/>
    </source>
</evidence>
<dbReference type="PROSITE" id="PS50240">
    <property type="entry name" value="TRYPSIN_DOM"/>
    <property type="match status" value="1"/>
</dbReference>
<comment type="caution">
    <text evidence="11">The sequence shown here is derived from an EMBL/GenBank/DDBJ whole genome shotgun (WGS) entry which is preliminary data.</text>
</comment>
<keyword evidence="5 9" id="KW-0720">Serine protease</keyword>
<keyword evidence="2" id="KW-0964">Secreted</keyword>
<dbReference type="SMART" id="SM00020">
    <property type="entry name" value="Tryp_SPc"/>
    <property type="match status" value="1"/>
</dbReference>
<organism evidence="11 12">
    <name type="scientific">Oryctes borbonicus</name>
    <dbReference type="NCBI Taxonomy" id="1629725"/>
    <lineage>
        <taxon>Eukaryota</taxon>
        <taxon>Metazoa</taxon>
        <taxon>Ecdysozoa</taxon>
        <taxon>Arthropoda</taxon>
        <taxon>Hexapoda</taxon>
        <taxon>Insecta</taxon>
        <taxon>Pterygota</taxon>
        <taxon>Neoptera</taxon>
        <taxon>Endopterygota</taxon>
        <taxon>Coleoptera</taxon>
        <taxon>Polyphaga</taxon>
        <taxon>Scarabaeiformia</taxon>
        <taxon>Scarabaeidae</taxon>
        <taxon>Dynastinae</taxon>
        <taxon>Oryctes</taxon>
    </lineage>
</organism>
<evidence type="ECO:0000256" key="1">
    <source>
        <dbReference type="ARBA" id="ARBA00004613"/>
    </source>
</evidence>
<evidence type="ECO:0000256" key="6">
    <source>
        <dbReference type="ARBA" id="ARBA00023157"/>
    </source>
</evidence>
<dbReference type="InterPro" id="IPR043504">
    <property type="entry name" value="Peptidase_S1_PA_chymotrypsin"/>
</dbReference>
<comment type="subcellular location">
    <subcellularLocation>
        <location evidence="1">Secreted</location>
    </subcellularLocation>
</comment>
<dbReference type="FunFam" id="2.40.10.10:FF:000038">
    <property type="entry name" value="Serine protease"/>
    <property type="match status" value="1"/>
</dbReference>
<evidence type="ECO:0000256" key="5">
    <source>
        <dbReference type="ARBA" id="ARBA00022825"/>
    </source>
</evidence>
<feature type="domain" description="Peptidase S1" evidence="10">
    <location>
        <begin position="1"/>
        <end position="237"/>
    </location>
</feature>
<dbReference type="PANTHER" id="PTHR24264:SF54">
    <property type="entry name" value="PEPTIDASE S1 DOMAIN-CONTAINING PROTEIN"/>
    <property type="match status" value="1"/>
</dbReference>
<dbReference type="InterPro" id="IPR001254">
    <property type="entry name" value="Trypsin_dom"/>
</dbReference>
<keyword evidence="3 9" id="KW-0645">Protease</keyword>
<sequence>MAKPEDSKTQAQRWPWIAALYFKDVTYEQFCGGSLITDRHVLTASHCLEGLKASDIRVRLGEYDFTKTNETRSQDFSISEIIMHEDYSTLTYENDVAIVKLSKPTIFNSYIWPVCLPPTNDKFEGKTAVVAGWGQIRYQGYTSELLLEATIPIWYQKECVAAFAQRITDNMICAAAYEGGVDSCKGDSGGPLLHQLDNERWVVIGIVSWGIGCGNKGKPGLYTRVNNYIPWIIKHTTPKYNSAYI</sequence>
<dbReference type="InterPro" id="IPR050127">
    <property type="entry name" value="Serine_Proteases_S1"/>
</dbReference>
<dbReference type="GO" id="GO:0006508">
    <property type="term" value="P:proteolysis"/>
    <property type="evidence" value="ECO:0007669"/>
    <property type="project" value="UniProtKB-KW"/>
</dbReference>
<dbReference type="GO" id="GO:0005615">
    <property type="term" value="C:extracellular space"/>
    <property type="evidence" value="ECO:0007669"/>
    <property type="project" value="TreeGrafter"/>
</dbReference>
<keyword evidence="6" id="KW-1015">Disulfide bond</keyword>
<evidence type="ECO:0000256" key="3">
    <source>
        <dbReference type="ARBA" id="ARBA00022670"/>
    </source>
</evidence>
<dbReference type="Gene3D" id="2.40.10.10">
    <property type="entry name" value="Trypsin-like serine proteases"/>
    <property type="match status" value="1"/>
</dbReference>
<dbReference type="EMBL" id="LJIG01000275">
    <property type="protein sequence ID" value="KRT86665.1"/>
    <property type="molecule type" value="Genomic_DNA"/>
</dbReference>
<gene>
    <name evidence="11" type="ORF">AMK59_189</name>
</gene>
<accession>A0A0T6BH70</accession>